<proteinExistence type="predicted"/>
<feature type="non-terminal residue" evidence="1">
    <location>
        <position position="130"/>
    </location>
</feature>
<accession>X0TZR7</accession>
<organism evidence="1">
    <name type="scientific">marine sediment metagenome</name>
    <dbReference type="NCBI Taxonomy" id="412755"/>
    <lineage>
        <taxon>unclassified sequences</taxon>
        <taxon>metagenomes</taxon>
        <taxon>ecological metagenomes</taxon>
    </lineage>
</organism>
<gene>
    <name evidence="1" type="ORF">S01H1_20222</name>
</gene>
<evidence type="ECO:0000313" key="1">
    <source>
        <dbReference type="EMBL" id="GAF99053.1"/>
    </source>
</evidence>
<dbReference type="AlphaFoldDB" id="X0TZR7"/>
<reference evidence="1" key="1">
    <citation type="journal article" date="2014" name="Front. Microbiol.">
        <title>High frequency of phylogenetically diverse reductive dehalogenase-homologous genes in deep subseafloor sedimentary metagenomes.</title>
        <authorList>
            <person name="Kawai M."/>
            <person name="Futagami T."/>
            <person name="Toyoda A."/>
            <person name="Takaki Y."/>
            <person name="Nishi S."/>
            <person name="Hori S."/>
            <person name="Arai W."/>
            <person name="Tsubouchi T."/>
            <person name="Morono Y."/>
            <person name="Uchiyama I."/>
            <person name="Ito T."/>
            <person name="Fujiyama A."/>
            <person name="Inagaki F."/>
            <person name="Takami H."/>
        </authorList>
    </citation>
    <scope>NUCLEOTIDE SEQUENCE</scope>
    <source>
        <strain evidence="1">Expedition CK06-06</strain>
    </source>
</reference>
<comment type="caution">
    <text evidence="1">The sequence shown here is derived from an EMBL/GenBank/DDBJ whole genome shotgun (WGS) entry which is preliminary data.</text>
</comment>
<protein>
    <submittedName>
        <fullName evidence="1">Uncharacterized protein</fullName>
    </submittedName>
</protein>
<name>X0TZR7_9ZZZZ</name>
<sequence>MVNAVTEVDVVRHAAYSPSEFPGRWHDSAYELHCRAWPTPWEGQLDRDRFIAELESDHADVLYQANGNGGSLLAYVKWKATEKFHLSRDRLSDPAQPSLSSAPPAGYVCAYEITATSDRSWRGLGRRLLT</sequence>
<dbReference type="EMBL" id="BARS01011032">
    <property type="protein sequence ID" value="GAF99053.1"/>
    <property type="molecule type" value="Genomic_DNA"/>
</dbReference>